<evidence type="ECO:0008006" key="4">
    <source>
        <dbReference type="Google" id="ProtNLM"/>
    </source>
</evidence>
<evidence type="ECO:0000256" key="1">
    <source>
        <dbReference type="SAM" id="Phobius"/>
    </source>
</evidence>
<feature type="transmembrane region" description="Helical" evidence="1">
    <location>
        <begin position="52"/>
        <end position="72"/>
    </location>
</feature>
<gene>
    <name evidence="2" type="ORF">ABC228_03555</name>
</gene>
<dbReference type="Proteomes" id="UP001444625">
    <property type="component" value="Unassembled WGS sequence"/>
</dbReference>
<sequence>MMSLQRINDERLILKNLQNIRVAYAIQTLGIIGVLGYDYITKGMDGMKENPLWIIFIVSTTILAFLSMNISVDYENNKKSPKRGFVISIVVLTLICTSIGFFTALSEGFTVMDGVFIGGIFLICGMVPFLFLFGIRKKRRDEFSDDE</sequence>
<reference evidence="2 3" key="1">
    <citation type="submission" date="2024-05" db="EMBL/GenBank/DDBJ databases">
        <authorList>
            <person name="Haq I."/>
            <person name="Ullah Z."/>
            <person name="Ahmad R."/>
            <person name="Li M."/>
            <person name="Tong Y."/>
        </authorList>
    </citation>
    <scope>NUCLEOTIDE SEQUENCE [LARGE SCALE GENOMIC DNA]</scope>
    <source>
        <strain evidence="2 3">16A2E</strain>
    </source>
</reference>
<dbReference type="EMBL" id="JBDIML010000001">
    <property type="protein sequence ID" value="MEN2766251.1"/>
    <property type="molecule type" value="Genomic_DNA"/>
</dbReference>
<feature type="transmembrane region" description="Helical" evidence="1">
    <location>
        <begin position="84"/>
        <end position="103"/>
    </location>
</feature>
<dbReference type="RefSeq" id="WP_345823705.1">
    <property type="nucleotide sequence ID" value="NZ_JBDIML010000001.1"/>
</dbReference>
<proteinExistence type="predicted"/>
<feature type="transmembrane region" description="Helical" evidence="1">
    <location>
        <begin position="21"/>
        <end position="40"/>
    </location>
</feature>
<evidence type="ECO:0000313" key="2">
    <source>
        <dbReference type="EMBL" id="MEN2766251.1"/>
    </source>
</evidence>
<feature type="transmembrane region" description="Helical" evidence="1">
    <location>
        <begin position="115"/>
        <end position="135"/>
    </location>
</feature>
<organism evidence="2 3">
    <name type="scientific">Ornithinibacillus xuwenensis</name>
    <dbReference type="NCBI Taxonomy" id="3144668"/>
    <lineage>
        <taxon>Bacteria</taxon>
        <taxon>Bacillati</taxon>
        <taxon>Bacillota</taxon>
        <taxon>Bacilli</taxon>
        <taxon>Bacillales</taxon>
        <taxon>Bacillaceae</taxon>
        <taxon>Ornithinibacillus</taxon>
    </lineage>
</organism>
<evidence type="ECO:0000313" key="3">
    <source>
        <dbReference type="Proteomes" id="UP001444625"/>
    </source>
</evidence>
<comment type="caution">
    <text evidence="2">The sequence shown here is derived from an EMBL/GenBank/DDBJ whole genome shotgun (WGS) entry which is preliminary data.</text>
</comment>
<keyword evidence="1" id="KW-0472">Membrane</keyword>
<keyword evidence="1" id="KW-1133">Transmembrane helix</keyword>
<protein>
    <recommendedName>
        <fullName evidence="4">Branched-chain amino acid ABC transporter substrate-binding protein</fullName>
    </recommendedName>
</protein>
<name>A0ABU9XDA1_9BACI</name>
<keyword evidence="3" id="KW-1185">Reference proteome</keyword>
<accession>A0ABU9XDA1</accession>
<keyword evidence="1" id="KW-0812">Transmembrane</keyword>